<keyword evidence="3" id="KW-0813">Transport</keyword>
<dbReference type="Proteomes" id="UP000620224">
    <property type="component" value="Unassembled WGS sequence"/>
</dbReference>
<feature type="transmembrane region" description="Helical" evidence="8">
    <location>
        <begin position="413"/>
        <end position="431"/>
    </location>
</feature>
<feature type="transmembrane region" description="Helical" evidence="8">
    <location>
        <begin position="197"/>
        <end position="217"/>
    </location>
</feature>
<evidence type="ECO:0000313" key="9">
    <source>
        <dbReference type="EMBL" id="GGW52894.1"/>
    </source>
</evidence>
<feature type="transmembrane region" description="Helical" evidence="8">
    <location>
        <begin position="320"/>
        <end position="340"/>
    </location>
</feature>
<dbReference type="PANTHER" id="PTHR42893">
    <property type="entry name" value="PROTEIN DETOXIFICATION 44, CHLOROPLASTIC-RELATED"/>
    <property type="match status" value="1"/>
</dbReference>
<dbReference type="GO" id="GO:0005886">
    <property type="term" value="C:plasma membrane"/>
    <property type="evidence" value="ECO:0007669"/>
    <property type="project" value="UniProtKB-SubCell"/>
</dbReference>
<dbReference type="Pfam" id="PF01554">
    <property type="entry name" value="MatE"/>
    <property type="match status" value="2"/>
</dbReference>
<organism evidence="9 10">
    <name type="scientific">Streptomyces lucensis JCM 4490</name>
    <dbReference type="NCBI Taxonomy" id="1306176"/>
    <lineage>
        <taxon>Bacteria</taxon>
        <taxon>Bacillati</taxon>
        <taxon>Actinomycetota</taxon>
        <taxon>Actinomycetes</taxon>
        <taxon>Kitasatosporales</taxon>
        <taxon>Streptomycetaceae</taxon>
        <taxon>Streptomyces</taxon>
    </lineage>
</organism>
<feature type="transmembrane region" description="Helical" evidence="8">
    <location>
        <begin position="19"/>
        <end position="37"/>
    </location>
</feature>
<dbReference type="AlphaFoldDB" id="A0A918J7W9"/>
<evidence type="ECO:0000256" key="8">
    <source>
        <dbReference type="SAM" id="Phobius"/>
    </source>
</evidence>
<comment type="caution">
    <text evidence="9">The sequence shown here is derived from an EMBL/GenBank/DDBJ whole genome shotgun (WGS) entry which is preliminary data.</text>
</comment>
<keyword evidence="7 8" id="KW-0472">Membrane</keyword>
<feature type="transmembrane region" description="Helical" evidence="8">
    <location>
        <begin position="352"/>
        <end position="373"/>
    </location>
</feature>
<evidence type="ECO:0000313" key="10">
    <source>
        <dbReference type="Proteomes" id="UP000620224"/>
    </source>
</evidence>
<evidence type="ECO:0000256" key="6">
    <source>
        <dbReference type="ARBA" id="ARBA00022989"/>
    </source>
</evidence>
<feature type="transmembrane region" description="Helical" evidence="8">
    <location>
        <begin position="385"/>
        <end position="407"/>
    </location>
</feature>
<evidence type="ECO:0000256" key="7">
    <source>
        <dbReference type="ARBA" id="ARBA00023136"/>
    </source>
</evidence>
<dbReference type="PIRSF" id="PIRSF006603">
    <property type="entry name" value="DinF"/>
    <property type="match status" value="1"/>
</dbReference>
<dbReference type="NCBIfam" id="TIGR00797">
    <property type="entry name" value="matE"/>
    <property type="match status" value="1"/>
</dbReference>
<feature type="transmembrane region" description="Helical" evidence="8">
    <location>
        <begin position="169"/>
        <end position="191"/>
    </location>
</feature>
<dbReference type="EMBL" id="BMUE01000006">
    <property type="protein sequence ID" value="GGW52894.1"/>
    <property type="molecule type" value="Genomic_DNA"/>
</dbReference>
<dbReference type="InterPro" id="IPR048279">
    <property type="entry name" value="MdtK-like"/>
</dbReference>
<accession>A0A918J7W9</accession>
<keyword evidence="5 8" id="KW-0812">Transmembrane</keyword>
<gene>
    <name evidence="9" type="ORF">GCM10010503_32500</name>
</gene>
<feature type="transmembrane region" description="Helical" evidence="8">
    <location>
        <begin position="57"/>
        <end position="80"/>
    </location>
</feature>
<evidence type="ECO:0000256" key="5">
    <source>
        <dbReference type="ARBA" id="ARBA00022692"/>
    </source>
</evidence>
<reference evidence="9" key="2">
    <citation type="submission" date="2020-09" db="EMBL/GenBank/DDBJ databases">
        <authorList>
            <person name="Sun Q."/>
            <person name="Ohkuma M."/>
        </authorList>
    </citation>
    <scope>NUCLEOTIDE SEQUENCE</scope>
    <source>
        <strain evidence="9">JCM 4490</strain>
    </source>
</reference>
<protein>
    <submittedName>
        <fullName evidence="9">MATE family efflux transporter</fullName>
    </submittedName>
</protein>
<feature type="transmembrane region" description="Helical" evidence="8">
    <location>
        <begin position="141"/>
        <end position="162"/>
    </location>
</feature>
<reference evidence="9" key="1">
    <citation type="journal article" date="2014" name="Int. J. Syst. Evol. Microbiol.">
        <title>Complete genome sequence of Corynebacterium casei LMG S-19264T (=DSM 44701T), isolated from a smear-ripened cheese.</title>
        <authorList>
            <consortium name="US DOE Joint Genome Institute (JGI-PGF)"/>
            <person name="Walter F."/>
            <person name="Albersmeier A."/>
            <person name="Kalinowski J."/>
            <person name="Ruckert C."/>
        </authorList>
    </citation>
    <scope>NUCLEOTIDE SEQUENCE</scope>
    <source>
        <strain evidence="9">JCM 4490</strain>
    </source>
</reference>
<keyword evidence="6 8" id="KW-1133">Transmembrane helix</keyword>
<dbReference type="GO" id="GO:0015297">
    <property type="term" value="F:antiporter activity"/>
    <property type="evidence" value="ECO:0007669"/>
    <property type="project" value="InterPro"/>
</dbReference>
<dbReference type="CDD" id="cd13136">
    <property type="entry name" value="MATE_DinF_like"/>
    <property type="match status" value="1"/>
</dbReference>
<evidence type="ECO:0000256" key="2">
    <source>
        <dbReference type="ARBA" id="ARBA00010199"/>
    </source>
</evidence>
<name>A0A918J7W9_9ACTN</name>
<comment type="subcellular location">
    <subcellularLocation>
        <location evidence="1">Cell membrane</location>
        <topology evidence="1">Multi-pass membrane protein</topology>
    </subcellularLocation>
</comment>
<feature type="transmembrane region" description="Helical" evidence="8">
    <location>
        <begin position="100"/>
        <end position="121"/>
    </location>
</feature>
<dbReference type="PANTHER" id="PTHR42893:SF46">
    <property type="entry name" value="PROTEIN DETOXIFICATION 44, CHLOROPLASTIC"/>
    <property type="match status" value="1"/>
</dbReference>
<comment type="similarity">
    <text evidence="2">Belongs to the multi antimicrobial extrusion (MATE) (TC 2.A.66.1) family.</text>
</comment>
<dbReference type="InterPro" id="IPR044644">
    <property type="entry name" value="DinF-like"/>
</dbReference>
<evidence type="ECO:0000256" key="1">
    <source>
        <dbReference type="ARBA" id="ARBA00004651"/>
    </source>
</evidence>
<evidence type="ECO:0000256" key="3">
    <source>
        <dbReference type="ARBA" id="ARBA00022448"/>
    </source>
</evidence>
<sequence>MTQAPALPKAARRRHDREIVALAVPAFGALVAEPLFVLADSAIVGHLGTAQLAGLGIASALLTTAVSVFVFLAYATTAAVARRVGAGDLQAAIRQGMDGVWLALLLGIAVIAVVLPLASGIVDLFGASATAAPYATTYLRISSLGIPAMLIVLAATGVLRGLQDTRTPLYVAIAGFIANGALNAGLVYGAGLGIAGSAWGTVIAQCGMAAVYLAVVVRGARRHGASLRPDAAGIRASAQAGAPLLVRTLSLRAILMIATAVAARLGDADIAAHQIILSLWSLLAFALDAIAIAGQAIIGRYLGADDAQGAREACRRMVQWGMATGVVLGLLVVTGRPLFLPLFTGDSVVTDTALPALLVVALSQPVCGIVFVLDGVLMGAGDGPYLAWAMVVTLAVFAPAALLIPALGGGLTALWAAMTLMMTVRLLTLWLRSRSGRWIVTGATR</sequence>
<keyword evidence="10" id="KW-1185">Reference proteome</keyword>
<keyword evidence="4" id="KW-1003">Cell membrane</keyword>
<dbReference type="RefSeq" id="WP_190016033.1">
    <property type="nucleotide sequence ID" value="NZ_BMUE01000006.1"/>
</dbReference>
<evidence type="ECO:0000256" key="4">
    <source>
        <dbReference type="ARBA" id="ARBA00022475"/>
    </source>
</evidence>
<dbReference type="InterPro" id="IPR002528">
    <property type="entry name" value="MATE_fam"/>
</dbReference>
<dbReference type="GO" id="GO:0042910">
    <property type="term" value="F:xenobiotic transmembrane transporter activity"/>
    <property type="evidence" value="ECO:0007669"/>
    <property type="project" value="InterPro"/>
</dbReference>
<feature type="transmembrane region" description="Helical" evidence="8">
    <location>
        <begin position="275"/>
        <end position="299"/>
    </location>
</feature>
<feature type="transmembrane region" description="Helical" evidence="8">
    <location>
        <begin position="244"/>
        <end position="263"/>
    </location>
</feature>
<proteinExistence type="inferred from homology"/>